<reference evidence="4" key="1">
    <citation type="submission" date="2016-11" db="UniProtKB">
        <authorList>
            <consortium name="WormBaseParasite"/>
        </authorList>
    </citation>
    <scope>IDENTIFICATION</scope>
</reference>
<proteinExistence type="predicted"/>
<evidence type="ECO:0000256" key="2">
    <source>
        <dbReference type="SAM" id="SignalP"/>
    </source>
</evidence>
<dbReference type="AlphaFoldDB" id="A0A1I8B3E9"/>
<evidence type="ECO:0000256" key="1">
    <source>
        <dbReference type="SAM" id="MobiDB-lite"/>
    </source>
</evidence>
<feature type="region of interest" description="Disordered" evidence="1">
    <location>
        <begin position="122"/>
        <end position="161"/>
    </location>
</feature>
<feature type="chain" id="PRO_5009315390" evidence="2">
    <location>
        <begin position="18"/>
        <end position="181"/>
    </location>
</feature>
<protein>
    <submittedName>
        <fullName evidence="4">Uncharacterized protein</fullName>
    </submittedName>
</protein>
<keyword evidence="3" id="KW-1185">Reference proteome</keyword>
<keyword evidence="2" id="KW-0732">Signal</keyword>
<evidence type="ECO:0000313" key="3">
    <source>
        <dbReference type="Proteomes" id="UP000095281"/>
    </source>
</evidence>
<feature type="region of interest" description="Disordered" evidence="1">
    <location>
        <begin position="75"/>
        <end position="95"/>
    </location>
</feature>
<feature type="signal peptide" evidence="2">
    <location>
        <begin position="1"/>
        <end position="17"/>
    </location>
</feature>
<sequence>MPEFFSFSFFLLTLTYSRTFLPQKRYQLNSRLKRTHHSHGHRHKRAKLFTKQNLSHFAMLDDLTMKDSLNEKIGEKEETHSISTQLDEKTTNSSSFVVPQIPSLTEISRTRMRSQSVAESIMSVDESGKETDLEEKQNGNSLQKGIKKHRRRRKPRPTTTNRANHIYSLNSLFRHIQVFPL</sequence>
<name>A0A1I8B3E9_MELHA</name>
<accession>A0A1I8B3E9</accession>
<feature type="compositionally biased region" description="Basic and acidic residues" evidence="1">
    <location>
        <begin position="75"/>
        <end position="90"/>
    </location>
</feature>
<evidence type="ECO:0000313" key="4">
    <source>
        <dbReference type="WBParaSite" id="MhA1_Contig126.frz3.gene2"/>
    </source>
</evidence>
<feature type="compositionally biased region" description="Basic and acidic residues" evidence="1">
    <location>
        <begin position="126"/>
        <end position="137"/>
    </location>
</feature>
<dbReference type="WBParaSite" id="MhA1_Contig126.frz3.gene2">
    <property type="protein sequence ID" value="MhA1_Contig126.frz3.gene2"/>
    <property type="gene ID" value="MhA1_Contig126.frz3.gene2"/>
</dbReference>
<feature type="compositionally biased region" description="Basic residues" evidence="1">
    <location>
        <begin position="145"/>
        <end position="156"/>
    </location>
</feature>
<organism evidence="3 4">
    <name type="scientific">Meloidogyne hapla</name>
    <name type="common">Root-knot nematode worm</name>
    <dbReference type="NCBI Taxonomy" id="6305"/>
    <lineage>
        <taxon>Eukaryota</taxon>
        <taxon>Metazoa</taxon>
        <taxon>Ecdysozoa</taxon>
        <taxon>Nematoda</taxon>
        <taxon>Chromadorea</taxon>
        <taxon>Rhabditida</taxon>
        <taxon>Tylenchina</taxon>
        <taxon>Tylenchomorpha</taxon>
        <taxon>Tylenchoidea</taxon>
        <taxon>Meloidogynidae</taxon>
        <taxon>Meloidogyninae</taxon>
        <taxon>Meloidogyne</taxon>
    </lineage>
</organism>
<dbReference type="Proteomes" id="UP000095281">
    <property type="component" value="Unplaced"/>
</dbReference>